<evidence type="ECO:0000256" key="3">
    <source>
        <dbReference type="ARBA" id="ARBA00022452"/>
    </source>
</evidence>
<keyword evidence="2 12" id="KW-0813">Transport</keyword>
<feature type="chain" id="PRO_5046860371" evidence="15">
    <location>
        <begin position="22"/>
        <end position="706"/>
    </location>
</feature>
<evidence type="ECO:0000256" key="6">
    <source>
        <dbReference type="ARBA" id="ARBA00022729"/>
    </source>
</evidence>
<evidence type="ECO:0000256" key="11">
    <source>
        <dbReference type="ARBA" id="ARBA00023237"/>
    </source>
</evidence>
<dbReference type="PANTHER" id="PTHR32552">
    <property type="entry name" value="FERRICHROME IRON RECEPTOR-RELATED"/>
    <property type="match status" value="1"/>
</dbReference>
<dbReference type="InterPro" id="IPR012910">
    <property type="entry name" value="Plug_dom"/>
</dbReference>
<dbReference type="Pfam" id="PF07715">
    <property type="entry name" value="Plug"/>
    <property type="match status" value="1"/>
</dbReference>
<evidence type="ECO:0000256" key="1">
    <source>
        <dbReference type="ARBA" id="ARBA00004571"/>
    </source>
</evidence>
<keyword evidence="10 12" id="KW-0472">Membrane</keyword>
<reference evidence="18" key="1">
    <citation type="submission" date="2022-04" db="EMBL/GenBank/DDBJ databases">
        <title>Lysobacter sp. CAU 1642 isolated from sea sand.</title>
        <authorList>
            <person name="Kim W."/>
        </authorList>
    </citation>
    <scope>NUCLEOTIDE SEQUENCE</scope>
    <source>
        <strain evidence="18">CAU 1642</strain>
    </source>
</reference>
<keyword evidence="4" id="KW-0410">Iron transport</keyword>
<dbReference type="InterPro" id="IPR037066">
    <property type="entry name" value="Plug_dom_sf"/>
</dbReference>
<evidence type="ECO:0000256" key="5">
    <source>
        <dbReference type="ARBA" id="ARBA00022692"/>
    </source>
</evidence>
<evidence type="ECO:0000256" key="10">
    <source>
        <dbReference type="ARBA" id="ARBA00023136"/>
    </source>
</evidence>
<protein>
    <submittedName>
        <fullName evidence="18">TonB-dependent receptor</fullName>
    </submittedName>
</protein>
<feature type="domain" description="TonB-dependent receptor-like beta-barrel" evidence="16">
    <location>
        <begin position="277"/>
        <end position="675"/>
    </location>
</feature>
<evidence type="ECO:0000256" key="9">
    <source>
        <dbReference type="ARBA" id="ARBA00023077"/>
    </source>
</evidence>
<sequence>MPRRSLLCLALAAGLNAYAHAAPEPDPAPEALDRVVVRGQALPDPRFPGVAPSIEDGKVKAGKKSTRVELAAQPTVVENALRRVLARVPGVLVSELQQPAYFNLNYRGLGDPHESEFITGLENGLPIASDWFGYPTLYYLPPIGRVDSVEFIRGGSALMYGPQPGPSLNFVTRRPRFGVESTLRSDHVVGSDSLYQTFSEAHLSGEHIALIADVDHRAADGERDNADYEANAGRVAMAFRVDETSVWDVEFSGYESESGEPGRLTSEEFANSRELTKTPFNRVWIDREAASLANTRMLTENWSLHGVYRYSGLDRTSRRSSAFVPPAAPPSSTTFDRQQFNAHTFDLRAVGDIGEQHTLSAGVTVYRDDSPRERLRSGDLEGGYGGSLVYRQARDTRYAAAFVEAILRFDALTLVPALRYEDVSMGIKEQVQQAGLTRAPIDRRFDRNEALAGFGALYELGGNQQVYANVSQGYRPMRFDDIGNPSSNLAPQNDPDPARALNIEFGLRGSPMAGVYYDVSAFRIDLDDKIEQRQVNVADVLRINSGDSRHQGVEASLECDVLNPGDDAQAPSLLLFANAALLDAEITRSENAALIGNEPAFAPERILRAGAQYRSAGGLKLGLTASHVSDHFWQDSNGPGAGGAIAAVVPSYTVVDLSAEMPINENVALLGGVGNALDEDYYSRVRSDGIEPAQERSYYLGVSLRF</sequence>
<comment type="caution">
    <text evidence="18">The sequence shown here is derived from an EMBL/GenBank/DDBJ whole genome shotgun (WGS) entry which is preliminary data.</text>
</comment>
<dbReference type="SUPFAM" id="SSF56935">
    <property type="entry name" value="Porins"/>
    <property type="match status" value="1"/>
</dbReference>
<evidence type="ECO:0000256" key="14">
    <source>
        <dbReference type="RuleBase" id="RU003357"/>
    </source>
</evidence>
<name>A0ABT0GLX2_9GAMM</name>
<evidence type="ECO:0000256" key="8">
    <source>
        <dbReference type="ARBA" id="ARBA00023065"/>
    </source>
</evidence>
<dbReference type="PROSITE" id="PS52016">
    <property type="entry name" value="TONB_DEPENDENT_REC_3"/>
    <property type="match status" value="1"/>
</dbReference>
<evidence type="ECO:0000256" key="4">
    <source>
        <dbReference type="ARBA" id="ARBA00022496"/>
    </source>
</evidence>
<keyword evidence="7" id="KW-0408">Iron</keyword>
<dbReference type="InterPro" id="IPR039426">
    <property type="entry name" value="TonB-dep_rcpt-like"/>
</dbReference>
<dbReference type="Proteomes" id="UP001431449">
    <property type="component" value="Unassembled WGS sequence"/>
</dbReference>
<dbReference type="Pfam" id="PF00593">
    <property type="entry name" value="TonB_dep_Rec_b-barrel"/>
    <property type="match status" value="1"/>
</dbReference>
<dbReference type="RefSeq" id="WP_248210774.1">
    <property type="nucleotide sequence ID" value="NZ_JALNMH010000013.1"/>
</dbReference>
<keyword evidence="6 15" id="KW-0732">Signal</keyword>
<evidence type="ECO:0000259" key="17">
    <source>
        <dbReference type="Pfam" id="PF07715"/>
    </source>
</evidence>
<feature type="short sequence motif" description="TonB C-terminal box" evidence="13">
    <location>
        <begin position="689"/>
        <end position="706"/>
    </location>
</feature>
<keyword evidence="8" id="KW-0406">Ion transport</keyword>
<feature type="signal peptide" evidence="15">
    <location>
        <begin position="1"/>
        <end position="21"/>
    </location>
</feature>
<dbReference type="InterPro" id="IPR000531">
    <property type="entry name" value="Beta-barrel_TonB"/>
</dbReference>
<keyword evidence="9 14" id="KW-0798">TonB box</keyword>
<accession>A0ABT0GLX2</accession>
<dbReference type="Gene3D" id="2.40.170.20">
    <property type="entry name" value="TonB-dependent receptor, beta-barrel domain"/>
    <property type="match status" value="1"/>
</dbReference>
<evidence type="ECO:0000259" key="16">
    <source>
        <dbReference type="Pfam" id="PF00593"/>
    </source>
</evidence>
<keyword evidence="3 12" id="KW-1134">Transmembrane beta strand</keyword>
<dbReference type="InterPro" id="IPR010917">
    <property type="entry name" value="TonB_rcpt_CS"/>
</dbReference>
<dbReference type="Gene3D" id="2.170.130.10">
    <property type="entry name" value="TonB-dependent receptor, plug domain"/>
    <property type="match status" value="1"/>
</dbReference>
<keyword evidence="18" id="KW-0675">Receptor</keyword>
<gene>
    <name evidence="18" type="ORF">M0G41_15285</name>
</gene>
<feature type="domain" description="TonB-dependent receptor plug" evidence="17">
    <location>
        <begin position="80"/>
        <end position="162"/>
    </location>
</feature>
<dbReference type="PANTHER" id="PTHR32552:SF81">
    <property type="entry name" value="TONB-DEPENDENT OUTER MEMBRANE RECEPTOR"/>
    <property type="match status" value="1"/>
</dbReference>
<keyword evidence="19" id="KW-1185">Reference proteome</keyword>
<evidence type="ECO:0000256" key="12">
    <source>
        <dbReference type="PROSITE-ProRule" id="PRU01360"/>
    </source>
</evidence>
<evidence type="ECO:0000256" key="2">
    <source>
        <dbReference type="ARBA" id="ARBA00022448"/>
    </source>
</evidence>
<comment type="similarity">
    <text evidence="12 14">Belongs to the TonB-dependent receptor family.</text>
</comment>
<comment type="subcellular location">
    <subcellularLocation>
        <location evidence="1 12">Cell outer membrane</location>
        <topology evidence="1 12">Multi-pass membrane protein</topology>
    </subcellularLocation>
</comment>
<evidence type="ECO:0000256" key="15">
    <source>
        <dbReference type="SAM" id="SignalP"/>
    </source>
</evidence>
<evidence type="ECO:0000313" key="18">
    <source>
        <dbReference type="EMBL" id="MCK7595032.1"/>
    </source>
</evidence>
<organism evidence="18 19">
    <name type="scientific">Pseudomarimonas salicorniae</name>
    <dbReference type="NCBI Taxonomy" id="2933270"/>
    <lineage>
        <taxon>Bacteria</taxon>
        <taxon>Pseudomonadati</taxon>
        <taxon>Pseudomonadota</taxon>
        <taxon>Gammaproteobacteria</taxon>
        <taxon>Lysobacterales</taxon>
        <taxon>Lysobacteraceae</taxon>
        <taxon>Pseudomarimonas</taxon>
    </lineage>
</organism>
<keyword evidence="11 12" id="KW-0998">Cell outer membrane</keyword>
<dbReference type="EMBL" id="JALNMH010000013">
    <property type="protein sequence ID" value="MCK7595032.1"/>
    <property type="molecule type" value="Genomic_DNA"/>
</dbReference>
<evidence type="ECO:0000313" key="19">
    <source>
        <dbReference type="Proteomes" id="UP001431449"/>
    </source>
</evidence>
<evidence type="ECO:0000256" key="7">
    <source>
        <dbReference type="ARBA" id="ARBA00023004"/>
    </source>
</evidence>
<proteinExistence type="inferred from homology"/>
<dbReference type="PROSITE" id="PS01156">
    <property type="entry name" value="TONB_DEPENDENT_REC_2"/>
    <property type="match status" value="1"/>
</dbReference>
<dbReference type="InterPro" id="IPR036942">
    <property type="entry name" value="Beta-barrel_TonB_sf"/>
</dbReference>
<keyword evidence="5 12" id="KW-0812">Transmembrane</keyword>
<evidence type="ECO:0000256" key="13">
    <source>
        <dbReference type="PROSITE-ProRule" id="PRU10144"/>
    </source>
</evidence>